<keyword evidence="1" id="KW-0472">Membrane</keyword>
<keyword evidence="1" id="KW-1133">Transmembrane helix</keyword>
<keyword evidence="3" id="KW-1185">Reference proteome</keyword>
<evidence type="ECO:0000256" key="1">
    <source>
        <dbReference type="SAM" id="Phobius"/>
    </source>
</evidence>
<feature type="transmembrane region" description="Helical" evidence="1">
    <location>
        <begin position="6"/>
        <end position="26"/>
    </location>
</feature>
<organism evidence="2 3">
    <name type="scientific">Apilactobacillus apinorum</name>
    <dbReference type="NCBI Taxonomy" id="1218495"/>
    <lineage>
        <taxon>Bacteria</taxon>
        <taxon>Bacillati</taxon>
        <taxon>Bacillota</taxon>
        <taxon>Bacilli</taxon>
        <taxon>Lactobacillales</taxon>
        <taxon>Lactobacillaceae</taxon>
        <taxon>Apilactobacillus</taxon>
    </lineage>
</organism>
<name>A0ABP9ZGT8_9LACO</name>
<comment type="caution">
    <text evidence="2">The sequence shown here is derived from an EMBL/GenBank/DDBJ whole genome shotgun (WGS) entry which is preliminary data.</text>
</comment>
<accession>A0ABP9ZGT8</accession>
<reference evidence="2 3" key="1">
    <citation type="submission" date="2024-03" db="EMBL/GenBank/DDBJ databases">
        <title>Inconsistent identification of Apilactobacillus kunkeei-related strains obtained by well-developed overall genome related indices.</title>
        <authorList>
            <person name="Maeno S."/>
            <person name="Endo A."/>
        </authorList>
    </citation>
    <scope>NUCLEOTIDE SEQUENCE [LARGE SCALE GENOMIC DNA]</scope>
    <source>
        <strain evidence="2 3">20H-10</strain>
    </source>
</reference>
<gene>
    <name evidence="2" type="ORF">AP20H10_03780</name>
</gene>
<protein>
    <submittedName>
        <fullName evidence="2">Uncharacterized protein</fullName>
    </submittedName>
</protein>
<proteinExistence type="predicted"/>
<dbReference type="EMBL" id="BAABVV010000024">
    <property type="protein sequence ID" value="GAA6114015.1"/>
    <property type="molecule type" value="Genomic_DNA"/>
</dbReference>
<dbReference type="Proteomes" id="UP001438112">
    <property type="component" value="Unassembled WGS sequence"/>
</dbReference>
<sequence>MELFLEILFGFIIAVVGYNVIHYFFITKPKDAGKSETISVLNDLMESAGKKSKIKIFKINDLSEIWERNIYVFEYVIESDNQLVRTITDEIDLINKSGRWNHKIVMTDYYIRDNYIHIDLAYLLNLATYEYVLDMEKLKDVN</sequence>
<dbReference type="RefSeq" id="WP_053950231.1">
    <property type="nucleotide sequence ID" value="NZ_BAABVV010000024.1"/>
</dbReference>
<evidence type="ECO:0000313" key="2">
    <source>
        <dbReference type="EMBL" id="GAA6114015.1"/>
    </source>
</evidence>
<keyword evidence="1" id="KW-0812">Transmembrane</keyword>
<evidence type="ECO:0000313" key="3">
    <source>
        <dbReference type="Proteomes" id="UP001438112"/>
    </source>
</evidence>